<keyword evidence="1" id="KW-1133">Transmembrane helix</keyword>
<dbReference type="AlphaFoldDB" id="A0A7V4KCN5"/>
<name>A0A7V4KCN5_FERPE</name>
<keyword evidence="1" id="KW-0472">Membrane</keyword>
<feature type="transmembrane region" description="Helical" evidence="1">
    <location>
        <begin position="6"/>
        <end position="24"/>
    </location>
</feature>
<accession>A0A7V4KCN5</accession>
<gene>
    <name evidence="2" type="ORF">ENT78_04450</name>
</gene>
<reference evidence="2" key="1">
    <citation type="journal article" date="2020" name="mSystems">
        <title>Genome- and Community-Level Interaction Insights into Carbon Utilization and Element Cycling Functions of Hydrothermarchaeota in Hydrothermal Sediment.</title>
        <authorList>
            <person name="Zhou Z."/>
            <person name="Liu Y."/>
            <person name="Xu W."/>
            <person name="Pan J."/>
            <person name="Luo Z.H."/>
            <person name="Li M."/>
        </authorList>
    </citation>
    <scope>NUCLEOTIDE SEQUENCE [LARGE SCALE GENOMIC DNA]</scope>
    <source>
        <strain evidence="2">SpSt-61</strain>
    </source>
</reference>
<comment type="caution">
    <text evidence="2">The sequence shown here is derived from an EMBL/GenBank/DDBJ whole genome shotgun (WGS) entry which is preliminary data.</text>
</comment>
<sequence>MVIPIIVSIIIISSIIEILVIYQLSKSRQSKRKEYIESLGYKYIGSDKEFESSVLKGVVKTNPVLRWLSVRINHVFTYEDTEEKRFYFEMYVSNRYYSQKYFCMLLKDITLSIPTSQFAIVPRGFLKVFIPKEDAFLRQFIIKPKHVVDNLPYDLKEQLIRFSSVGIMYKDKELLISKAYSHKELPIEALKLCEEVYQHIKTSLQVH</sequence>
<evidence type="ECO:0000313" key="2">
    <source>
        <dbReference type="EMBL" id="HGU52761.1"/>
    </source>
</evidence>
<proteinExistence type="predicted"/>
<dbReference type="EMBL" id="DSZZ01000199">
    <property type="protein sequence ID" value="HGU52761.1"/>
    <property type="molecule type" value="Genomic_DNA"/>
</dbReference>
<keyword evidence="1" id="KW-0812">Transmembrane</keyword>
<organism evidence="2">
    <name type="scientific">Fervidobacterium pennivorans</name>
    <dbReference type="NCBI Taxonomy" id="93466"/>
    <lineage>
        <taxon>Bacteria</taxon>
        <taxon>Thermotogati</taxon>
        <taxon>Thermotogota</taxon>
        <taxon>Thermotogae</taxon>
        <taxon>Thermotogales</taxon>
        <taxon>Fervidobacteriaceae</taxon>
        <taxon>Fervidobacterium</taxon>
    </lineage>
</organism>
<protein>
    <submittedName>
        <fullName evidence="2">Uncharacterized protein</fullName>
    </submittedName>
</protein>
<evidence type="ECO:0000256" key="1">
    <source>
        <dbReference type="SAM" id="Phobius"/>
    </source>
</evidence>